<dbReference type="SUPFAM" id="SSF55729">
    <property type="entry name" value="Acyl-CoA N-acyltransferases (Nat)"/>
    <property type="match status" value="1"/>
</dbReference>
<dbReference type="GeneID" id="29803034"/>
<dbReference type="AlphaFoldDB" id="A0A1I2RWR1"/>
<dbReference type="InterPro" id="IPR053144">
    <property type="entry name" value="Acetyltransferase_Butenolide"/>
</dbReference>
<dbReference type="Pfam" id="PF00583">
    <property type="entry name" value="Acetyltransf_1"/>
    <property type="match status" value="1"/>
</dbReference>
<gene>
    <name evidence="2" type="ORF">SAMN02910432_01427</name>
</gene>
<dbReference type="GO" id="GO:0016747">
    <property type="term" value="F:acyltransferase activity, transferring groups other than amino-acyl groups"/>
    <property type="evidence" value="ECO:0007669"/>
    <property type="project" value="InterPro"/>
</dbReference>
<dbReference type="Gene3D" id="3.40.630.30">
    <property type="match status" value="1"/>
</dbReference>
<dbReference type="PROSITE" id="PS51186">
    <property type="entry name" value="GNAT"/>
    <property type="match status" value="1"/>
</dbReference>
<proteinExistence type="predicted"/>
<organism evidence="2 3">
    <name type="scientific">Ligilactobacillus ruminis DSM 20403 = NBRC 102161</name>
    <dbReference type="NCBI Taxonomy" id="1423798"/>
    <lineage>
        <taxon>Bacteria</taxon>
        <taxon>Bacillati</taxon>
        <taxon>Bacillota</taxon>
        <taxon>Bacilli</taxon>
        <taxon>Lactobacillales</taxon>
        <taxon>Lactobacillaceae</taxon>
        <taxon>Ligilactobacillus</taxon>
    </lineage>
</organism>
<evidence type="ECO:0000313" key="3">
    <source>
        <dbReference type="Proteomes" id="UP000182635"/>
    </source>
</evidence>
<dbReference type="InterPro" id="IPR000182">
    <property type="entry name" value="GNAT_dom"/>
</dbReference>
<protein>
    <submittedName>
        <fullName evidence="2">Acetyltransferase (GNAT) domain-containing protein</fullName>
    </submittedName>
</protein>
<name>A0A1I2RWR1_9LACO</name>
<feature type="domain" description="N-acetyltransferase" evidence="1">
    <location>
        <begin position="1"/>
        <end position="132"/>
    </location>
</feature>
<accession>A0A1I2RWR1</accession>
<dbReference type="EMBL" id="FOPI01000022">
    <property type="protein sequence ID" value="SFG44998.1"/>
    <property type="molecule type" value="Genomic_DNA"/>
</dbReference>
<dbReference type="PANTHER" id="PTHR43233:SF1">
    <property type="entry name" value="FAMILY N-ACETYLTRANSFERASE, PUTATIVE (AFU_ORTHOLOGUE AFUA_6G03350)-RELATED"/>
    <property type="match status" value="1"/>
</dbReference>
<dbReference type="CDD" id="cd04301">
    <property type="entry name" value="NAT_SF"/>
    <property type="match status" value="1"/>
</dbReference>
<dbReference type="OrthoDB" id="9775804at2"/>
<dbReference type="Proteomes" id="UP000182635">
    <property type="component" value="Unassembled WGS sequence"/>
</dbReference>
<evidence type="ECO:0000313" key="2">
    <source>
        <dbReference type="EMBL" id="SFG44998.1"/>
    </source>
</evidence>
<dbReference type="RefSeq" id="WP_014072795.1">
    <property type="nucleotide sequence ID" value="NZ_AYYL01000013.1"/>
</dbReference>
<reference evidence="3" key="1">
    <citation type="submission" date="2016-10" db="EMBL/GenBank/DDBJ databases">
        <authorList>
            <person name="Varghese N."/>
            <person name="Submissions S."/>
        </authorList>
    </citation>
    <scope>NUCLEOTIDE SEQUENCE [LARGE SCALE GENOMIC DNA]</scope>
    <source>
        <strain evidence="3">DSM 20403</strain>
    </source>
</reference>
<evidence type="ECO:0000259" key="1">
    <source>
        <dbReference type="PROSITE" id="PS51186"/>
    </source>
</evidence>
<keyword evidence="2" id="KW-0808">Transferase</keyword>
<dbReference type="PANTHER" id="PTHR43233">
    <property type="entry name" value="FAMILY N-ACETYLTRANSFERASE, PUTATIVE (AFU_ORTHOLOGUE AFUA_6G03350)-RELATED"/>
    <property type="match status" value="1"/>
</dbReference>
<sequence>MELVVNPKINKNELIELYKSVGWTADVNNIDNLRKGMKKSYVIAAYEDKKLIGLVRALSDYATVVYVQDLLVASDYQGKRVGKSLMHHLLNYFGSVGQIIVTAKNDERIGKFFRYLNFKEESKNTYEIDRRD</sequence>
<dbReference type="InterPro" id="IPR016181">
    <property type="entry name" value="Acyl_CoA_acyltransferase"/>
</dbReference>